<evidence type="ECO:0000259" key="2">
    <source>
        <dbReference type="Pfam" id="PF23237"/>
    </source>
</evidence>
<dbReference type="InterPro" id="IPR005046">
    <property type="entry name" value="DUF285"/>
</dbReference>
<keyword evidence="4" id="KW-1185">Reference proteome</keyword>
<name>A0A1G8LZJ7_9FLAO</name>
<feature type="non-terminal residue" evidence="3">
    <location>
        <position position="469"/>
    </location>
</feature>
<dbReference type="InterPro" id="IPR057078">
    <property type="entry name" value="HYR-4C"/>
</dbReference>
<keyword evidence="1" id="KW-0732">Signal</keyword>
<dbReference type="Pfam" id="PF23237">
    <property type="entry name" value="HYR_4C"/>
    <property type="match status" value="1"/>
</dbReference>
<organism evidence="3 4">
    <name type="scientific">Winogradskyella thalassocola</name>
    <dbReference type="NCBI Taxonomy" id="262004"/>
    <lineage>
        <taxon>Bacteria</taxon>
        <taxon>Pseudomonadati</taxon>
        <taxon>Bacteroidota</taxon>
        <taxon>Flavobacteriia</taxon>
        <taxon>Flavobacteriales</taxon>
        <taxon>Flavobacteriaceae</taxon>
        <taxon>Winogradskyella</taxon>
    </lineage>
</organism>
<dbReference type="AlphaFoldDB" id="A0A1G8LZJ7"/>
<dbReference type="Proteomes" id="UP000199492">
    <property type="component" value="Unassembled WGS sequence"/>
</dbReference>
<protein>
    <submittedName>
        <fullName evidence="3">Surface protein</fullName>
    </submittedName>
</protein>
<sequence>MKQSYTLLIQFLIALTLSASLTAQNEFITTWKTDNPGTSNATSITIPTAASGYNYDVDWENDGTWDDFGVTGDITHDYGIIGTRTVAIRGTFPRIYFNNSGDRQKLLEVNQWGTIAWSTMTRAFAGCENLKISAPDAPNLTFVTNLIQMFQNATYLLGDISGWNVSNITNMSNMFDNATFFDGDLSSWDVSAVTNMNNMLRNVTLSTTNYENILIGWNSQTLQNGVSFHGGNSQYCSVAATNARANIMASDSWIITDGGTIPPTAACIVTPFTLYLNASGNATLDPNDVDNGSILNCAGTLGLSLSKTAFTCANLGSNSVTLTVDDGNGNTDTCTATVEVVDNINPTASNPADINVQCLGDVPAADITVVTDEADNCGTPTVAFVSQTANPAINNGTITRTYSVTDASGNSINVSQDINILDNTDPTASNPADINVQCLGDVPATDITVVTDEADNCGTPTVAFVSQTA</sequence>
<feature type="chain" id="PRO_5011666951" evidence="1">
    <location>
        <begin position="24"/>
        <end position="469"/>
    </location>
</feature>
<dbReference type="OrthoDB" id="9813840at2"/>
<dbReference type="NCBIfam" id="TIGR02167">
    <property type="entry name" value="Liste_lipo_26"/>
    <property type="match status" value="1"/>
</dbReference>
<reference evidence="4" key="1">
    <citation type="submission" date="2016-10" db="EMBL/GenBank/DDBJ databases">
        <authorList>
            <person name="Varghese N."/>
            <person name="Submissions S."/>
        </authorList>
    </citation>
    <scope>NUCLEOTIDE SEQUENCE [LARGE SCALE GENOMIC DNA]</scope>
    <source>
        <strain evidence="4">DSM 15363</strain>
    </source>
</reference>
<dbReference type="EMBL" id="FNCZ01000015">
    <property type="protein sequence ID" value="SDI61109.1"/>
    <property type="molecule type" value="Genomic_DNA"/>
</dbReference>
<dbReference type="Pfam" id="PF03382">
    <property type="entry name" value="DUF285"/>
    <property type="match status" value="1"/>
</dbReference>
<gene>
    <name evidence="3" type="ORF">SAMN04489796_1151</name>
</gene>
<dbReference type="STRING" id="262004.SAMN04489796_1151"/>
<evidence type="ECO:0000256" key="1">
    <source>
        <dbReference type="SAM" id="SignalP"/>
    </source>
</evidence>
<feature type="signal peptide" evidence="1">
    <location>
        <begin position="1"/>
        <end position="23"/>
    </location>
</feature>
<dbReference type="InterPro" id="IPR011889">
    <property type="entry name" value="Liste_lipo_26"/>
</dbReference>
<dbReference type="RefSeq" id="WP_139181113.1">
    <property type="nucleotide sequence ID" value="NZ_FNCZ01000015.1"/>
</dbReference>
<accession>A0A1G8LZJ7</accession>
<evidence type="ECO:0000313" key="4">
    <source>
        <dbReference type="Proteomes" id="UP000199492"/>
    </source>
</evidence>
<feature type="domain" description="HYR-like" evidence="2">
    <location>
        <begin position="347"/>
        <end position="420"/>
    </location>
</feature>
<proteinExistence type="predicted"/>
<evidence type="ECO:0000313" key="3">
    <source>
        <dbReference type="EMBL" id="SDI61109.1"/>
    </source>
</evidence>